<organism evidence="10 11">
    <name type="scientific">Sulfurimicrobium lacus</name>
    <dbReference type="NCBI Taxonomy" id="2715678"/>
    <lineage>
        <taxon>Bacteria</taxon>
        <taxon>Pseudomonadati</taxon>
        <taxon>Pseudomonadota</taxon>
        <taxon>Betaproteobacteria</taxon>
        <taxon>Nitrosomonadales</taxon>
        <taxon>Sulfuricellaceae</taxon>
        <taxon>Sulfurimicrobium</taxon>
    </lineage>
</organism>
<dbReference type="NCBIfam" id="TIGR00914">
    <property type="entry name" value="2A0601"/>
    <property type="match status" value="1"/>
</dbReference>
<feature type="transmembrane region" description="Helical" evidence="9">
    <location>
        <begin position="960"/>
        <end position="979"/>
    </location>
</feature>
<dbReference type="Gene3D" id="3.30.70.1320">
    <property type="entry name" value="Multidrug efflux transporter AcrB pore domain like"/>
    <property type="match status" value="1"/>
</dbReference>
<dbReference type="SUPFAM" id="SSF82866">
    <property type="entry name" value="Multidrug efflux transporter AcrB transmembrane domain"/>
    <property type="match status" value="2"/>
</dbReference>
<keyword evidence="7 9" id="KW-0472">Membrane</keyword>
<dbReference type="PANTHER" id="PTHR32063:SF68">
    <property type="entry name" value="PROBALE CATION EFFLUX SYSTEM PROTEIN"/>
    <property type="match status" value="1"/>
</dbReference>
<dbReference type="KEGG" id="slac:SKTS_20030"/>
<dbReference type="EMBL" id="AP022853">
    <property type="protein sequence ID" value="BCB27117.1"/>
    <property type="molecule type" value="Genomic_DNA"/>
</dbReference>
<feature type="transmembrane region" description="Helical" evidence="9">
    <location>
        <begin position="858"/>
        <end position="877"/>
    </location>
</feature>
<dbReference type="Gene3D" id="3.30.70.1430">
    <property type="entry name" value="Multidrug efflux transporter AcrB pore domain"/>
    <property type="match status" value="2"/>
</dbReference>
<dbReference type="InterPro" id="IPR001036">
    <property type="entry name" value="Acrflvin-R"/>
</dbReference>
<evidence type="ECO:0000313" key="10">
    <source>
        <dbReference type="EMBL" id="BCB27117.1"/>
    </source>
</evidence>
<evidence type="ECO:0000313" key="11">
    <source>
        <dbReference type="Proteomes" id="UP000502260"/>
    </source>
</evidence>
<dbReference type="SUPFAM" id="SSF82714">
    <property type="entry name" value="Multidrug efflux transporter AcrB TolC docking domain, DN and DC subdomains"/>
    <property type="match status" value="2"/>
</dbReference>
<keyword evidence="4" id="KW-1003">Cell membrane</keyword>
<dbReference type="Pfam" id="PF00873">
    <property type="entry name" value="ACR_tran"/>
    <property type="match status" value="1"/>
</dbReference>
<feature type="transmembrane region" description="Helical" evidence="9">
    <location>
        <begin position="889"/>
        <end position="907"/>
    </location>
</feature>
<name>A0A6F8VDE5_9PROT</name>
<dbReference type="GO" id="GO:0042910">
    <property type="term" value="F:xenobiotic transmembrane transporter activity"/>
    <property type="evidence" value="ECO:0007669"/>
    <property type="project" value="TreeGrafter"/>
</dbReference>
<dbReference type="AlphaFoldDB" id="A0A6F8VDE5"/>
<feature type="transmembrane region" description="Helical" evidence="9">
    <location>
        <begin position="919"/>
        <end position="939"/>
    </location>
</feature>
<gene>
    <name evidence="10" type="ORF">SKTS_20030</name>
</gene>
<feature type="transmembrane region" description="Helical" evidence="9">
    <location>
        <begin position="433"/>
        <end position="453"/>
    </location>
</feature>
<sequence>MLARVIEFALTQRLLMVLLTLLLIGGGGYALKNLPIDAFPDVSSTQVKIIIKAPGMTPEEVEARIAAPIEVELLGIPNKKMLRSVSKYALTDITLDFEDGTDIYWARNQVGERLANVMKDLPPNISGGMAPITTPLGEMLMFTIEGGDLSLAERRSLLDWVIRPALRTLPGVADVNSLGGLVRSFEVVPDNAALQARGISQDQLQRALEANNRNDGAGRLGDGEEVLLVRAEGAIKTLDDVRAIVISAKDGMTVRVGDVATVRIGALTRYGTVTKDGKGEAVEGLVLGLRGANAQKVVDGVHAKLKELAPMLPKGVTTQIFYDRGNLVERAVGTVTKALMEAIVLVVILLLLFLGNLRAALVVAAVLPLAALITFILMSWFGLSANLMSLGGLAIAIGMLVDAAVVVVENIVSHLAHDNTVKKLPYLHVVYRAVREVAAPVLAGILVIIVVFLPLLTLQGLEGKLFIPVALTIVFALAGSLLLSLTIIPVLSSFFLKQASHDDPWLVRKSLQVYEPSLRWALVNQRKVVVTALVGIVLTGAVYTQIGKSFMPTMDEGDLIIGVEKLPSISLQDSAALDLRLQKEIMARVPEVKGVVARVGSDELGLDPMGLNQTDTFLILKPRNEWRKPDKEWLMDQLRVVLKDFPGIAYSFTQPIDMRVSEMIIGVRGDVAVKLFGTDLDTLNSLSARIETLLKGVKGSEDVYRVMNDGVQYLKVEIDRLAAGRMGLSVDEIENALRAQLEGVTVGTVLEGNRRTPVLLRGADELRLSPSRFAEIRLTMANGQSVPLSAVAQLKRVGGPVKIDRENASRYVVVQANVRGRDLVGFVEEAKQAVAKQIPMPSGYSTVWGGQFENQQRAAARLAIVVPVALGLIYMLLFSTFGSLRQAALVFANIPFALIGGVFALWISGEYLSVPASVGFIALLGIAVLNGVVMVSYFNQLRAQGMSLAEVVVEGAKRRLRPVMMTAGITAFGLVPLLFASGPGSEIQKPLAIVVIGGLVTSTLLTLILLPMFYQRFAINESRVATPRPPRPPVGEGRGEGEIRNKS</sequence>
<feature type="transmembrane region" description="Helical" evidence="9">
    <location>
        <begin position="528"/>
        <end position="546"/>
    </location>
</feature>
<feature type="transmembrane region" description="Helical" evidence="9">
    <location>
        <begin position="465"/>
        <end position="491"/>
    </location>
</feature>
<feature type="transmembrane region" description="Helical" evidence="9">
    <location>
        <begin position="387"/>
        <end position="412"/>
    </location>
</feature>
<dbReference type="RefSeq" id="WP_173064168.1">
    <property type="nucleotide sequence ID" value="NZ_AP022853.1"/>
</dbReference>
<evidence type="ECO:0000256" key="8">
    <source>
        <dbReference type="SAM" id="MobiDB-lite"/>
    </source>
</evidence>
<keyword evidence="6 9" id="KW-1133">Transmembrane helix</keyword>
<evidence type="ECO:0000256" key="9">
    <source>
        <dbReference type="SAM" id="Phobius"/>
    </source>
</evidence>
<feature type="transmembrane region" description="Helical" evidence="9">
    <location>
        <begin position="991"/>
        <end position="1014"/>
    </location>
</feature>
<reference evidence="11" key="1">
    <citation type="submission" date="2020-03" db="EMBL/GenBank/DDBJ databases">
        <title>Complete genome sequence of sulfur-oxidizing bacterium skT11.</title>
        <authorList>
            <person name="Kanda M."/>
            <person name="Kojima H."/>
            <person name="Fukui M."/>
        </authorList>
    </citation>
    <scope>NUCLEOTIDE SEQUENCE [LARGE SCALE GENOMIC DNA]</scope>
    <source>
        <strain evidence="11">skT11</strain>
    </source>
</reference>
<dbReference type="Gene3D" id="3.30.70.1440">
    <property type="entry name" value="Multidrug efflux transporter AcrB pore domain"/>
    <property type="match status" value="1"/>
</dbReference>
<evidence type="ECO:0000256" key="2">
    <source>
        <dbReference type="ARBA" id="ARBA00010942"/>
    </source>
</evidence>
<feature type="transmembrane region" description="Helical" evidence="9">
    <location>
        <begin position="361"/>
        <end position="381"/>
    </location>
</feature>
<dbReference type="InterPro" id="IPR027463">
    <property type="entry name" value="AcrB_DN_DC_subdom"/>
</dbReference>
<dbReference type="GO" id="GO:0005886">
    <property type="term" value="C:plasma membrane"/>
    <property type="evidence" value="ECO:0007669"/>
    <property type="project" value="UniProtKB-SubCell"/>
</dbReference>
<protein>
    <submittedName>
        <fullName evidence="10">Cation efflux system protein</fullName>
    </submittedName>
</protein>
<dbReference type="InterPro" id="IPR004763">
    <property type="entry name" value="CusA-like"/>
</dbReference>
<dbReference type="Gene3D" id="3.30.2090.10">
    <property type="entry name" value="Multidrug efflux transporter AcrB TolC docking domain, DN and DC subdomains"/>
    <property type="match status" value="2"/>
</dbReference>
<keyword evidence="11" id="KW-1185">Reference proteome</keyword>
<feature type="compositionally biased region" description="Basic and acidic residues" evidence="8">
    <location>
        <begin position="1037"/>
        <end position="1047"/>
    </location>
</feature>
<dbReference type="PANTHER" id="PTHR32063">
    <property type="match status" value="1"/>
</dbReference>
<dbReference type="Gene3D" id="1.20.1640.10">
    <property type="entry name" value="Multidrug efflux transporter AcrB transmembrane domain"/>
    <property type="match status" value="2"/>
</dbReference>
<dbReference type="GO" id="GO:0008324">
    <property type="term" value="F:monoatomic cation transmembrane transporter activity"/>
    <property type="evidence" value="ECO:0007669"/>
    <property type="project" value="InterPro"/>
</dbReference>
<comment type="similarity">
    <text evidence="2">Belongs to the resistance-nodulation-cell division (RND) (TC 2.A.6) family.</text>
</comment>
<feature type="region of interest" description="Disordered" evidence="8">
    <location>
        <begin position="1025"/>
        <end position="1047"/>
    </location>
</feature>
<evidence type="ECO:0000256" key="7">
    <source>
        <dbReference type="ARBA" id="ARBA00023136"/>
    </source>
</evidence>
<comment type="subcellular location">
    <subcellularLocation>
        <location evidence="1">Cell membrane</location>
        <topology evidence="1">Multi-pass membrane protein</topology>
    </subcellularLocation>
</comment>
<keyword evidence="3" id="KW-0813">Transport</keyword>
<dbReference type="SUPFAM" id="SSF82693">
    <property type="entry name" value="Multidrug efflux transporter AcrB pore domain, PN1, PN2, PC1 and PC2 subdomains"/>
    <property type="match status" value="2"/>
</dbReference>
<evidence type="ECO:0000256" key="6">
    <source>
        <dbReference type="ARBA" id="ARBA00022989"/>
    </source>
</evidence>
<dbReference type="PRINTS" id="PR00702">
    <property type="entry name" value="ACRIFLAVINRP"/>
</dbReference>
<feature type="transmembrane region" description="Helical" evidence="9">
    <location>
        <begin position="338"/>
        <end position="354"/>
    </location>
</feature>
<evidence type="ECO:0000256" key="1">
    <source>
        <dbReference type="ARBA" id="ARBA00004651"/>
    </source>
</evidence>
<dbReference type="Proteomes" id="UP000502260">
    <property type="component" value="Chromosome"/>
</dbReference>
<accession>A0A6F8VDE5</accession>
<evidence type="ECO:0000256" key="3">
    <source>
        <dbReference type="ARBA" id="ARBA00022448"/>
    </source>
</evidence>
<keyword evidence="5 9" id="KW-0812">Transmembrane</keyword>
<proteinExistence type="inferred from homology"/>
<evidence type="ECO:0000256" key="4">
    <source>
        <dbReference type="ARBA" id="ARBA00022475"/>
    </source>
</evidence>
<evidence type="ECO:0000256" key="5">
    <source>
        <dbReference type="ARBA" id="ARBA00022692"/>
    </source>
</evidence>